<accession>A0A7S4AAD5</accession>
<proteinExistence type="predicted"/>
<keyword evidence="1" id="KW-0732">Signal</keyword>
<gene>
    <name evidence="2" type="ORF">PAUS00366_LOCUS1594</name>
</gene>
<reference evidence="2" key="1">
    <citation type="submission" date="2021-01" db="EMBL/GenBank/DDBJ databases">
        <authorList>
            <person name="Corre E."/>
            <person name="Pelletier E."/>
            <person name="Niang G."/>
            <person name="Scheremetjew M."/>
            <person name="Finn R."/>
            <person name="Kale V."/>
            <person name="Holt S."/>
            <person name="Cochrane G."/>
            <person name="Meng A."/>
            <person name="Brown T."/>
            <person name="Cohen L."/>
        </authorList>
    </citation>
    <scope>NUCLEOTIDE SEQUENCE</scope>
    <source>
        <strain evidence="2">10249 10 AB</strain>
    </source>
</reference>
<protein>
    <submittedName>
        <fullName evidence="2">Uncharacterized protein</fullName>
    </submittedName>
</protein>
<name>A0A7S4AAD5_9STRA</name>
<feature type="signal peptide" evidence="1">
    <location>
        <begin position="1"/>
        <end position="21"/>
    </location>
</feature>
<feature type="chain" id="PRO_5031292603" evidence="1">
    <location>
        <begin position="22"/>
        <end position="326"/>
    </location>
</feature>
<organism evidence="2">
    <name type="scientific">Pseudo-nitzschia australis</name>
    <dbReference type="NCBI Taxonomy" id="44445"/>
    <lineage>
        <taxon>Eukaryota</taxon>
        <taxon>Sar</taxon>
        <taxon>Stramenopiles</taxon>
        <taxon>Ochrophyta</taxon>
        <taxon>Bacillariophyta</taxon>
        <taxon>Bacillariophyceae</taxon>
        <taxon>Bacillariophycidae</taxon>
        <taxon>Bacillariales</taxon>
        <taxon>Bacillariaceae</taxon>
        <taxon>Pseudo-nitzschia</taxon>
    </lineage>
</organism>
<evidence type="ECO:0000256" key="1">
    <source>
        <dbReference type="SAM" id="SignalP"/>
    </source>
</evidence>
<dbReference type="EMBL" id="HBIX01002161">
    <property type="protein sequence ID" value="CAE0708874.1"/>
    <property type="molecule type" value="Transcribed_RNA"/>
</dbReference>
<sequence length="326" mass="34220">MKLSITAAILASSNVLYYSSAQSNCAEQIGVAQGCTKQCVDAPYTMGTDYSYMLLYCLDQDAGTSRAQQLETCCGMTGPCITSMVNAHECLNTELADVKSTALDYLTCVYERKQDGTCMFADWCVPLLTGGSGTGETNDFSLSGGSSLALLTSEAQTCSALDVFGKNACETVEGCCGPCSDKIAAVVNAVTNDILLPTYGNGNITQCDDKTCDEFTGAPTRRQRQVEATAIDTDATDTTIVIDAAKMTEIVSLAEECNEALSIDIASYNQTHAAAQYIPCLYKNMNKLLAEPETTAESSSSAVAFFSGATSVSVAAIASTVFAALA</sequence>
<dbReference type="AlphaFoldDB" id="A0A7S4AAD5"/>
<evidence type="ECO:0000313" key="2">
    <source>
        <dbReference type="EMBL" id="CAE0708874.1"/>
    </source>
</evidence>